<dbReference type="InterPro" id="IPR006162">
    <property type="entry name" value="Ppantetheine_attach_site"/>
</dbReference>
<dbReference type="FunFam" id="3.30.300.30:FF:000010">
    <property type="entry name" value="Enterobactin synthetase component F"/>
    <property type="match status" value="1"/>
</dbReference>
<keyword evidence="1" id="KW-0596">Phosphopantetheine</keyword>
<dbReference type="SUPFAM" id="SSF47336">
    <property type="entry name" value="ACP-like"/>
    <property type="match status" value="1"/>
</dbReference>
<dbReference type="InterPro" id="IPR029058">
    <property type="entry name" value="AB_hydrolase_fold"/>
</dbReference>
<dbReference type="Pfam" id="PF00550">
    <property type="entry name" value="PP-binding"/>
    <property type="match status" value="1"/>
</dbReference>
<keyword evidence="5" id="KW-1185">Reference proteome</keyword>
<dbReference type="SUPFAM" id="SSF56801">
    <property type="entry name" value="Acetyl-CoA synthetase-like"/>
    <property type="match status" value="1"/>
</dbReference>
<dbReference type="InterPro" id="IPR036736">
    <property type="entry name" value="ACP-like_sf"/>
</dbReference>
<sequence>MYSADREGTMSDDNQLINDQTSIIDLLLSDEEKQQLTAWNATQQTLLFDKCIPQLIAMQATACPDAPAIVADQRTITYRQLNQRANQLAHYLQQLGVGPEVAVALCLERTPELLIALLGILKAGGAYIPLDPAYPTERLNFLLTDAGAHVLISQQHILKRINPPDLQVIALDKDEVLIAQQSSDDPAVSISAEDLAYVIYTSGSTGLPKGVQITHKSLLNLVYWHQQAFGVTAVDRATHLTSPAFDATGWEIWPYLAAGASLYLVDEGLRTSPPQLRDWLVQQQITITFLPTALAENALLLSWPATTSLRYMLTGADILHYYPPATLPFMLVNNYGPSEATVLVTSGHILPTSDSTQLPPIGRVIANTQLYLLDEEGHQVPIGQPGEIHIGGIGLARGYLNRPELTAEKFVQRTLHDGSRVRLYKTGDLARFLPDGQLAFMGRIDDQIKIRGFRIEPNEIEFVLNSYPAIQSSVVIAREDASSDKHLVAYVVLFSNEPIVISSLYEFLSKRLPEYMIPTVFIKMEKLPMTAHGKIDRKQLPVPDEANTLRDGELVLPATLTEVSLSNIVAPLLGLEQISIDENFFMLGGHSLLGTQIIAHISKEFSIDLPLRTLFEAPTIQLLAGEVEQRVLAKVESMSEDEVLRLLEQG</sequence>
<dbReference type="Gene3D" id="2.30.38.10">
    <property type="entry name" value="Luciferase, Domain 3"/>
    <property type="match status" value="1"/>
</dbReference>
<dbReference type="CDD" id="cd05930">
    <property type="entry name" value="A_NRPS"/>
    <property type="match status" value="1"/>
</dbReference>
<dbReference type="FunFam" id="3.40.50.980:FF:000001">
    <property type="entry name" value="Non-ribosomal peptide synthetase"/>
    <property type="match status" value="1"/>
</dbReference>
<comment type="caution">
    <text evidence="4">The sequence shown here is derived from an EMBL/GenBank/DDBJ whole genome shotgun (WGS) entry which is preliminary data.</text>
</comment>
<dbReference type="NCBIfam" id="TIGR01733">
    <property type="entry name" value="AA-adenyl-dom"/>
    <property type="match status" value="1"/>
</dbReference>
<dbReference type="RefSeq" id="WP_161977588.1">
    <property type="nucleotide sequence ID" value="NZ_BIFS01000001.1"/>
</dbReference>
<dbReference type="Pfam" id="PF00501">
    <property type="entry name" value="AMP-binding"/>
    <property type="match status" value="1"/>
</dbReference>
<dbReference type="PROSITE" id="PS50075">
    <property type="entry name" value="CARRIER"/>
    <property type="match status" value="1"/>
</dbReference>
<dbReference type="InterPro" id="IPR025110">
    <property type="entry name" value="AMP-bd_C"/>
</dbReference>
<dbReference type="InterPro" id="IPR020845">
    <property type="entry name" value="AMP-binding_CS"/>
</dbReference>
<reference evidence="5" key="1">
    <citation type="submission" date="2018-12" db="EMBL/GenBank/DDBJ databases">
        <title>Tengunoibacter tsumagoiensis gen. nov., sp. nov., Dictyobacter kobayashii sp. nov., D. alpinus sp. nov., and D. joshuensis sp. nov. and description of Dictyobacteraceae fam. nov. within the order Ktedonobacterales isolated from Tengu-no-mugimeshi.</title>
        <authorList>
            <person name="Wang C.M."/>
            <person name="Zheng Y."/>
            <person name="Sakai Y."/>
            <person name="Toyoda A."/>
            <person name="Minakuchi Y."/>
            <person name="Abe K."/>
            <person name="Yokota A."/>
            <person name="Yabe S."/>
        </authorList>
    </citation>
    <scope>NUCLEOTIDE SEQUENCE [LARGE SCALE GENOMIC DNA]</scope>
    <source>
        <strain evidence="5">Uno11</strain>
    </source>
</reference>
<evidence type="ECO:0000256" key="2">
    <source>
        <dbReference type="ARBA" id="ARBA00022553"/>
    </source>
</evidence>
<accession>A0A402AP50</accession>
<organism evidence="4 5">
    <name type="scientific">Dictyobacter kobayashii</name>
    <dbReference type="NCBI Taxonomy" id="2014872"/>
    <lineage>
        <taxon>Bacteria</taxon>
        <taxon>Bacillati</taxon>
        <taxon>Chloroflexota</taxon>
        <taxon>Ktedonobacteria</taxon>
        <taxon>Ktedonobacterales</taxon>
        <taxon>Dictyobacteraceae</taxon>
        <taxon>Dictyobacter</taxon>
    </lineage>
</organism>
<evidence type="ECO:0000256" key="1">
    <source>
        <dbReference type="ARBA" id="ARBA00022450"/>
    </source>
</evidence>
<proteinExistence type="predicted"/>
<dbReference type="SMART" id="SM00823">
    <property type="entry name" value="PKS_PP"/>
    <property type="match status" value="1"/>
</dbReference>
<dbReference type="GO" id="GO:0031177">
    <property type="term" value="F:phosphopantetheine binding"/>
    <property type="evidence" value="ECO:0007669"/>
    <property type="project" value="InterPro"/>
</dbReference>
<dbReference type="GO" id="GO:0005737">
    <property type="term" value="C:cytoplasm"/>
    <property type="evidence" value="ECO:0007669"/>
    <property type="project" value="TreeGrafter"/>
</dbReference>
<dbReference type="FunFam" id="3.40.50.12780:FF:000012">
    <property type="entry name" value="Non-ribosomal peptide synthetase"/>
    <property type="match status" value="1"/>
</dbReference>
<dbReference type="PROSITE" id="PS00012">
    <property type="entry name" value="PHOSPHOPANTETHEINE"/>
    <property type="match status" value="1"/>
</dbReference>
<dbReference type="PRINTS" id="PR00154">
    <property type="entry name" value="AMPBINDING"/>
</dbReference>
<feature type="domain" description="Carrier" evidence="3">
    <location>
        <begin position="556"/>
        <end position="631"/>
    </location>
</feature>
<dbReference type="PROSITE" id="PS00455">
    <property type="entry name" value="AMP_BINDING"/>
    <property type="match status" value="1"/>
</dbReference>
<dbReference type="Pfam" id="PF13193">
    <property type="entry name" value="AMP-binding_C"/>
    <property type="match status" value="1"/>
</dbReference>
<dbReference type="AlphaFoldDB" id="A0A402AP50"/>
<gene>
    <name evidence="4" type="ORF">KDK_47710</name>
</gene>
<dbReference type="GO" id="GO:0043041">
    <property type="term" value="P:amino acid activation for nonribosomal peptide biosynthetic process"/>
    <property type="evidence" value="ECO:0007669"/>
    <property type="project" value="TreeGrafter"/>
</dbReference>
<dbReference type="InterPro" id="IPR045851">
    <property type="entry name" value="AMP-bd_C_sf"/>
</dbReference>
<dbReference type="PANTHER" id="PTHR45527:SF1">
    <property type="entry name" value="FATTY ACID SYNTHASE"/>
    <property type="match status" value="1"/>
</dbReference>
<dbReference type="InterPro" id="IPR020459">
    <property type="entry name" value="AMP-binding"/>
</dbReference>
<dbReference type="PANTHER" id="PTHR45527">
    <property type="entry name" value="NONRIBOSOMAL PEPTIDE SYNTHETASE"/>
    <property type="match status" value="1"/>
</dbReference>
<dbReference type="InterPro" id="IPR000873">
    <property type="entry name" value="AMP-dep_synth/lig_dom"/>
</dbReference>
<dbReference type="Gene3D" id="3.40.50.1820">
    <property type="entry name" value="alpha/beta hydrolase"/>
    <property type="match status" value="1"/>
</dbReference>
<protein>
    <recommendedName>
        <fullName evidence="3">Carrier domain-containing protein</fullName>
    </recommendedName>
</protein>
<dbReference type="GO" id="GO:0044550">
    <property type="term" value="P:secondary metabolite biosynthetic process"/>
    <property type="evidence" value="ECO:0007669"/>
    <property type="project" value="UniProtKB-ARBA"/>
</dbReference>
<dbReference type="InterPro" id="IPR020806">
    <property type="entry name" value="PKS_PP-bd"/>
</dbReference>
<evidence type="ECO:0000259" key="3">
    <source>
        <dbReference type="PROSITE" id="PS50075"/>
    </source>
</evidence>
<dbReference type="Gene3D" id="3.40.50.980">
    <property type="match status" value="2"/>
</dbReference>
<keyword evidence="2" id="KW-0597">Phosphoprotein</keyword>
<name>A0A402AP50_9CHLR</name>
<evidence type="ECO:0000313" key="5">
    <source>
        <dbReference type="Proteomes" id="UP000287188"/>
    </source>
</evidence>
<evidence type="ECO:0000313" key="4">
    <source>
        <dbReference type="EMBL" id="GCE20971.1"/>
    </source>
</evidence>
<dbReference type="EMBL" id="BIFS01000001">
    <property type="protein sequence ID" value="GCE20971.1"/>
    <property type="molecule type" value="Genomic_DNA"/>
</dbReference>
<dbReference type="Gene3D" id="3.30.300.30">
    <property type="match status" value="1"/>
</dbReference>
<dbReference type="Proteomes" id="UP000287188">
    <property type="component" value="Unassembled WGS sequence"/>
</dbReference>
<dbReference type="InterPro" id="IPR009081">
    <property type="entry name" value="PP-bd_ACP"/>
</dbReference>
<dbReference type="InterPro" id="IPR010071">
    <property type="entry name" value="AA_adenyl_dom"/>
</dbReference>